<protein>
    <submittedName>
        <fullName evidence="1">Uncharacterized protein</fullName>
    </submittedName>
</protein>
<name>X1CXE1_9ZZZZ</name>
<proteinExistence type="predicted"/>
<dbReference type="InterPro" id="IPR014717">
    <property type="entry name" value="Transl_elong_EF1B/ribsomal_bS6"/>
</dbReference>
<gene>
    <name evidence="1" type="ORF">S01H4_41234</name>
</gene>
<comment type="caution">
    <text evidence="1">The sequence shown here is derived from an EMBL/GenBank/DDBJ whole genome shotgun (WGS) entry which is preliminary data.</text>
</comment>
<reference evidence="1" key="1">
    <citation type="journal article" date="2014" name="Front. Microbiol.">
        <title>High frequency of phylogenetically diverse reductive dehalogenase-homologous genes in deep subseafloor sedimentary metagenomes.</title>
        <authorList>
            <person name="Kawai M."/>
            <person name="Futagami T."/>
            <person name="Toyoda A."/>
            <person name="Takaki Y."/>
            <person name="Nishi S."/>
            <person name="Hori S."/>
            <person name="Arai W."/>
            <person name="Tsubouchi T."/>
            <person name="Morono Y."/>
            <person name="Uchiyama I."/>
            <person name="Ito T."/>
            <person name="Fujiyama A."/>
            <person name="Inagaki F."/>
            <person name="Takami H."/>
        </authorList>
    </citation>
    <scope>NUCLEOTIDE SEQUENCE</scope>
    <source>
        <strain evidence="1">Expedition CK06-06</strain>
    </source>
</reference>
<feature type="non-terminal residue" evidence="1">
    <location>
        <position position="1"/>
    </location>
</feature>
<dbReference type="EMBL" id="BART01022534">
    <property type="protein sequence ID" value="GAG97602.1"/>
    <property type="molecule type" value="Genomic_DNA"/>
</dbReference>
<evidence type="ECO:0000313" key="1">
    <source>
        <dbReference type="EMBL" id="GAG97602.1"/>
    </source>
</evidence>
<dbReference type="AlphaFoldDB" id="X1CXE1"/>
<accession>X1CXE1</accession>
<organism evidence="1">
    <name type="scientific">marine sediment metagenome</name>
    <dbReference type="NCBI Taxonomy" id="412755"/>
    <lineage>
        <taxon>unclassified sequences</taxon>
        <taxon>metagenomes</taxon>
        <taxon>ecological metagenomes</taxon>
    </lineage>
</organism>
<dbReference type="Gene3D" id="3.30.70.60">
    <property type="match status" value="1"/>
</dbReference>
<sequence length="66" mass="7410">ANRAIFSVGGTYKDIVALINKLQNRSKQVWIDSISIEPVDRNSELLKCDMSIAIYVIYSEGKQSYG</sequence>